<keyword evidence="2" id="KW-1185">Reference proteome</keyword>
<evidence type="ECO:0000313" key="1">
    <source>
        <dbReference type="EMBL" id="MEJ1250628.1"/>
    </source>
</evidence>
<protein>
    <recommendedName>
        <fullName evidence="3">DUF2336 domain-containing protein</fullName>
    </recommendedName>
</protein>
<name>A0AAW9R5S2_9GAMM</name>
<gene>
    <name evidence="1" type="ORF">WB794_13235</name>
</gene>
<dbReference type="AlphaFoldDB" id="A0AAW9R5S2"/>
<evidence type="ECO:0008006" key="3">
    <source>
        <dbReference type="Google" id="ProtNLM"/>
    </source>
</evidence>
<sequence>MEDMAERLEFRQSGRRVLRNRSDPDAHEARVQFACRLRGTEPLQGALADMAHAAAGDPSRLSRLLQRPDIRQRLLPGVLDAFARQISSGPLPRVTALATRYSILAMPSLDVPARAILCGADDSRRAAAEALPALLNGNAAVEEAFLAHCEGAGDTLAFMLARSAMIKARRELSPRWREVSETLQRGPGS</sequence>
<reference evidence="1 2" key="1">
    <citation type="journal article" date="2016" name="Antonie Van Leeuwenhoek">
        <title>Denitratimonas tolerans gen. nov., sp. nov., a denitrifying bacterium isolated from a bioreactor for tannery wastewater treatment.</title>
        <authorList>
            <person name="Han S.I."/>
            <person name="Kim J.O."/>
            <person name="Lee Y.R."/>
            <person name="Ekpeghere K.I."/>
            <person name="Koh S.C."/>
            <person name="Whang K.S."/>
        </authorList>
    </citation>
    <scope>NUCLEOTIDE SEQUENCE [LARGE SCALE GENOMIC DNA]</scope>
    <source>
        <strain evidence="1 2">KACC 17565</strain>
    </source>
</reference>
<comment type="caution">
    <text evidence="1">The sequence shown here is derived from an EMBL/GenBank/DDBJ whole genome shotgun (WGS) entry which is preliminary data.</text>
</comment>
<accession>A0AAW9R5S2</accession>
<proteinExistence type="predicted"/>
<dbReference type="EMBL" id="JBBDHC010000028">
    <property type="protein sequence ID" value="MEJ1250628.1"/>
    <property type="molecule type" value="Genomic_DNA"/>
</dbReference>
<organism evidence="1 2">
    <name type="scientific">Denitratimonas tolerans</name>
    <dbReference type="NCBI Taxonomy" id="1338420"/>
    <lineage>
        <taxon>Bacteria</taxon>
        <taxon>Pseudomonadati</taxon>
        <taxon>Pseudomonadota</taxon>
        <taxon>Gammaproteobacteria</taxon>
        <taxon>Lysobacterales</taxon>
        <taxon>Lysobacteraceae</taxon>
        <taxon>Denitratimonas</taxon>
    </lineage>
</organism>
<evidence type="ECO:0000313" key="2">
    <source>
        <dbReference type="Proteomes" id="UP001364472"/>
    </source>
</evidence>
<dbReference type="Proteomes" id="UP001364472">
    <property type="component" value="Unassembled WGS sequence"/>
</dbReference>